<sequence>MQIMDRRTALKTVGTAFLGGWLFQRTCWADTPEWLNPEVLKASLHTASPEEEGFIAYVVELVKAGRLPPELLQSAYLWAKRKPKYKFQYFKRAIIQLAAARGIRL</sequence>
<evidence type="ECO:0000313" key="2">
    <source>
        <dbReference type="Proteomes" id="UP000215086"/>
    </source>
</evidence>
<dbReference type="EMBL" id="CP018477">
    <property type="protein sequence ID" value="ASV75522.1"/>
    <property type="molecule type" value="Genomic_DNA"/>
</dbReference>
<protein>
    <submittedName>
        <fullName evidence="1">Uncharacterized protein</fullName>
    </submittedName>
</protein>
<organism evidence="1 2">
    <name type="scientific">Thermogutta terrifontis</name>
    <dbReference type="NCBI Taxonomy" id="1331910"/>
    <lineage>
        <taxon>Bacteria</taxon>
        <taxon>Pseudomonadati</taxon>
        <taxon>Planctomycetota</taxon>
        <taxon>Planctomycetia</taxon>
        <taxon>Pirellulales</taxon>
        <taxon>Thermoguttaceae</taxon>
        <taxon>Thermogutta</taxon>
    </lineage>
</organism>
<name>A0A286RHV9_9BACT</name>
<dbReference type="AlphaFoldDB" id="A0A286RHV9"/>
<accession>A0A286RHV9</accession>
<keyword evidence="2" id="KW-1185">Reference proteome</keyword>
<reference evidence="1 2" key="1">
    <citation type="journal article" name="Front. Microbiol.">
        <title>Sugar Metabolism of the First Thermophilic Planctomycete Thermogutta terrifontis: Comparative Genomic and Transcriptomic Approaches.</title>
        <authorList>
            <person name="Elcheninov A.G."/>
            <person name="Menzel P."/>
            <person name="Gudbergsdottir S.R."/>
            <person name="Slesarev A.I."/>
            <person name="Kadnikov V.V."/>
            <person name="Krogh A."/>
            <person name="Bonch-Osmolovskaya E.A."/>
            <person name="Peng X."/>
            <person name="Kublanov I.V."/>
        </authorList>
    </citation>
    <scope>NUCLEOTIDE SEQUENCE [LARGE SCALE GENOMIC DNA]</scope>
    <source>
        <strain evidence="1 2">R1</strain>
    </source>
</reference>
<gene>
    <name evidence="1" type="ORF">THTE_2920</name>
</gene>
<dbReference type="Proteomes" id="UP000215086">
    <property type="component" value="Chromosome"/>
</dbReference>
<dbReference type="KEGG" id="ttf:THTE_2920"/>
<evidence type="ECO:0000313" key="1">
    <source>
        <dbReference type="EMBL" id="ASV75522.1"/>
    </source>
</evidence>
<proteinExistence type="predicted"/>